<dbReference type="GO" id="GO:0031145">
    <property type="term" value="P:anaphase-promoting complex-dependent catabolic process"/>
    <property type="evidence" value="ECO:0007669"/>
    <property type="project" value="TreeGrafter"/>
</dbReference>
<dbReference type="OrthoDB" id="10006270at2759"/>
<dbReference type="GO" id="GO:0005680">
    <property type="term" value="C:anaphase-promoting complex"/>
    <property type="evidence" value="ECO:0007669"/>
    <property type="project" value="UniProtKB-ARBA"/>
</dbReference>
<keyword evidence="3" id="KW-0498">Mitosis</keyword>
<dbReference type="PROSITE" id="PS50005">
    <property type="entry name" value="TPR"/>
    <property type="match status" value="4"/>
</dbReference>
<dbReference type="SUPFAM" id="SSF48452">
    <property type="entry name" value="TPR-like"/>
    <property type="match status" value="2"/>
</dbReference>
<reference evidence="9 10" key="1">
    <citation type="journal article" date="2019" name="Nat. Ecol. Evol.">
        <title>Megaphylogeny resolves global patterns of mushroom evolution.</title>
        <authorList>
            <person name="Varga T."/>
            <person name="Krizsan K."/>
            <person name="Foldi C."/>
            <person name="Dima B."/>
            <person name="Sanchez-Garcia M."/>
            <person name="Sanchez-Ramirez S."/>
            <person name="Szollosi G.J."/>
            <person name="Szarkandi J.G."/>
            <person name="Papp V."/>
            <person name="Albert L."/>
            <person name="Andreopoulos W."/>
            <person name="Angelini C."/>
            <person name="Antonin V."/>
            <person name="Barry K.W."/>
            <person name="Bougher N.L."/>
            <person name="Buchanan P."/>
            <person name="Buyck B."/>
            <person name="Bense V."/>
            <person name="Catcheside P."/>
            <person name="Chovatia M."/>
            <person name="Cooper J."/>
            <person name="Damon W."/>
            <person name="Desjardin D."/>
            <person name="Finy P."/>
            <person name="Geml J."/>
            <person name="Haridas S."/>
            <person name="Hughes K."/>
            <person name="Justo A."/>
            <person name="Karasinski D."/>
            <person name="Kautmanova I."/>
            <person name="Kiss B."/>
            <person name="Kocsube S."/>
            <person name="Kotiranta H."/>
            <person name="LaButti K.M."/>
            <person name="Lechner B.E."/>
            <person name="Liimatainen K."/>
            <person name="Lipzen A."/>
            <person name="Lukacs Z."/>
            <person name="Mihaltcheva S."/>
            <person name="Morgado L.N."/>
            <person name="Niskanen T."/>
            <person name="Noordeloos M.E."/>
            <person name="Ohm R.A."/>
            <person name="Ortiz-Santana B."/>
            <person name="Ovrebo C."/>
            <person name="Racz N."/>
            <person name="Riley R."/>
            <person name="Savchenko A."/>
            <person name="Shiryaev A."/>
            <person name="Soop K."/>
            <person name="Spirin V."/>
            <person name="Szebenyi C."/>
            <person name="Tomsovsky M."/>
            <person name="Tulloss R.E."/>
            <person name="Uehling J."/>
            <person name="Grigoriev I.V."/>
            <person name="Vagvolgyi C."/>
            <person name="Papp T."/>
            <person name="Martin F.M."/>
            <person name="Miettinen O."/>
            <person name="Hibbett D.S."/>
            <person name="Nagy L.G."/>
        </authorList>
    </citation>
    <scope>NUCLEOTIDE SEQUENCE [LARGE SCALE GENOMIC DNA]</scope>
    <source>
        <strain evidence="9 10">OMC1185</strain>
    </source>
</reference>
<evidence type="ECO:0000313" key="9">
    <source>
        <dbReference type="EMBL" id="TFK46093.1"/>
    </source>
</evidence>
<dbReference type="Gene3D" id="1.25.40.10">
    <property type="entry name" value="Tetratricopeptide repeat domain"/>
    <property type="match status" value="1"/>
</dbReference>
<dbReference type="STRING" id="5364.A0A5C3MMV0"/>
<feature type="repeat" description="TPR" evidence="7">
    <location>
        <begin position="511"/>
        <end position="544"/>
    </location>
</feature>
<dbReference type="InterPro" id="IPR011990">
    <property type="entry name" value="TPR-like_helical_dom_sf"/>
</dbReference>
<dbReference type="SMART" id="SM00028">
    <property type="entry name" value="TPR"/>
    <property type="match status" value="6"/>
</dbReference>
<keyword evidence="5 7" id="KW-0802">TPR repeat</keyword>
<feature type="region of interest" description="Disordered" evidence="8">
    <location>
        <begin position="15"/>
        <end position="68"/>
    </location>
</feature>
<dbReference type="GO" id="GO:0051301">
    <property type="term" value="P:cell division"/>
    <property type="evidence" value="ECO:0007669"/>
    <property type="project" value="UniProtKB-KW"/>
</dbReference>
<dbReference type="AlphaFoldDB" id="A0A5C3MMV0"/>
<feature type="compositionally biased region" description="Acidic residues" evidence="8">
    <location>
        <begin position="56"/>
        <end position="68"/>
    </location>
</feature>
<feature type="repeat" description="TPR" evidence="7">
    <location>
        <begin position="586"/>
        <end position="619"/>
    </location>
</feature>
<dbReference type="GO" id="GO:0045842">
    <property type="term" value="P:positive regulation of mitotic metaphase/anaphase transition"/>
    <property type="evidence" value="ECO:0007669"/>
    <property type="project" value="TreeGrafter"/>
</dbReference>
<evidence type="ECO:0000313" key="10">
    <source>
        <dbReference type="Proteomes" id="UP000305948"/>
    </source>
</evidence>
<dbReference type="PANTHER" id="PTHR12558:SF9">
    <property type="entry name" value="CELL DIVISION CYCLE PROTEIN 16 HOMOLOG"/>
    <property type="match status" value="1"/>
</dbReference>
<evidence type="ECO:0000256" key="5">
    <source>
        <dbReference type="ARBA" id="ARBA00022803"/>
    </source>
</evidence>
<evidence type="ECO:0000256" key="7">
    <source>
        <dbReference type="PROSITE-ProRule" id="PRU00339"/>
    </source>
</evidence>
<evidence type="ECO:0000256" key="3">
    <source>
        <dbReference type="ARBA" id="ARBA00022776"/>
    </source>
</evidence>
<dbReference type="GO" id="GO:0005737">
    <property type="term" value="C:cytoplasm"/>
    <property type="evidence" value="ECO:0007669"/>
    <property type="project" value="TreeGrafter"/>
</dbReference>
<keyword evidence="4" id="KW-0833">Ubl conjugation pathway</keyword>
<evidence type="ECO:0000256" key="6">
    <source>
        <dbReference type="ARBA" id="ARBA00023306"/>
    </source>
</evidence>
<dbReference type="Proteomes" id="UP000305948">
    <property type="component" value="Unassembled WGS sequence"/>
</dbReference>
<feature type="repeat" description="TPR" evidence="7">
    <location>
        <begin position="552"/>
        <end position="585"/>
    </location>
</feature>
<dbReference type="Pfam" id="PF12895">
    <property type="entry name" value="ANAPC3"/>
    <property type="match status" value="1"/>
</dbReference>
<sequence length="663" mass="75217">MKAAARKRHSLALDPNLSIWATSPRPPRRVKRRNADTSRHHPLANDTTGDFQDEHTADEDDDEKEESELGMVDRMRLWRHDAMMQHLYDTATFWGDKVLSFTNDSNDAFWLAQVHFMADQFSRAETLLTRPFPIRPDQGPNQHSPMNGHHPLTSLPTGMGGAIETTAQGRSDVARLVDLSVACRYLAAQCQFQQGKWPAALEMLGDSNPFKEAGTSLLSNVNHDAVDSGVKVLASMCCLRGLLMQKANRHEKAKHCFMEALTLDVKCFDALHQLVASQAMTPDEEWEFIQNLPYQEQTSGEDGEFIKLMYLSRLRKQKHLDEQAAVLRRLVQDFQLIDNPDVLYAFADQAYTQFRWADCFAITSRVLDLTSVHELTLPLHLACMYHLKHLRSRLFLLAHDLVRKEPENAIAWYAVGIWYLTANQFKDARQYFGKASLMDPKFSPAWVAFGHSFSLEGEHEPALTAYATCARLYPGSHLPLTFSGMEHIITSNLDLADECLDAAYIICDTDPLLLNEKGVMAYTRGHYDRAIELFEKAIELAGITQTSQEVWISTYINLGTSYRKLARYEDAKSTYERATRIEPRCAPALAFLGMTLHFMDEVDQAIVRYHEALSIEPMNPFVLELLNMALEQNLEMGIARHFLKPRASDLSDSQVVEDPMSVG</sequence>
<dbReference type="EMBL" id="ML213533">
    <property type="protein sequence ID" value="TFK46093.1"/>
    <property type="molecule type" value="Genomic_DNA"/>
</dbReference>
<keyword evidence="10" id="KW-1185">Reference proteome</keyword>
<dbReference type="GO" id="GO:0016567">
    <property type="term" value="P:protein ubiquitination"/>
    <property type="evidence" value="ECO:0007669"/>
    <property type="project" value="TreeGrafter"/>
</dbReference>
<accession>A0A5C3MMV0</accession>
<keyword evidence="1" id="KW-0132">Cell division</keyword>
<dbReference type="PROSITE" id="PS50293">
    <property type="entry name" value="TPR_REGION"/>
    <property type="match status" value="1"/>
</dbReference>
<evidence type="ECO:0000256" key="4">
    <source>
        <dbReference type="ARBA" id="ARBA00022786"/>
    </source>
</evidence>
<dbReference type="InterPro" id="IPR019734">
    <property type="entry name" value="TPR_rpt"/>
</dbReference>
<evidence type="ECO:0000256" key="2">
    <source>
        <dbReference type="ARBA" id="ARBA00022737"/>
    </source>
</evidence>
<protein>
    <submittedName>
        <fullName evidence="9">TPR-like protein</fullName>
    </submittedName>
</protein>
<gene>
    <name evidence="9" type="ORF">OE88DRAFT_1638810</name>
</gene>
<proteinExistence type="predicted"/>
<organism evidence="9 10">
    <name type="scientific">Heliocybe sulcata</name>
    <dbReference type="NCBI Taxonomy" id="5364"/>
    <lineage>
        <taxon>Eukaryota</taxon>
        <taxon>Fungi</taxon>
        <taxon>Dikarya</taxon>
        <taxon>Basidiomycota</taxon>
        <taxon>Agaricomycotina</taxon>
        <taxon>Agaricomycetes</taxon>
        <taxon>Gloeophyllales</taxon>
        <taxon>Gloeophyllaceae</taxon>
        <taxon>Heliocybe</taxon>
    </lineage>
</organism>
<evidence type="ECO:0000256" key="1">
    <source>
        <dbReference type="ARBA" id="ARBA00022618"/>
    </source>
</evidence>
<feature type="repeat" description="TPR" evidence="7">
    <location>
        <begin position="409"/>
        <end position="442"/>
    </location>
</feature>
<dbReference type="Pfam" id="PF13424">
    <property type="entry name" value="TPR_12"/>
    <property type="match status" value="1"/>
</dbReference>
<keyword evidence="6" id="KW-0131">Cell cycle</keyword>
<keyword evidence="2" id="KW-0677">Repeat</keyword>
<dbReference type="Pfam" id="PF13181">
    <property type="entry name" value="TPR_8"/>
    <property type="match status" value="1"/>
</dbReference>
<evidence type="ECO:0000256" key="8">
    <source>
        <dbReference type="SAM" id="MobiDB-lite"/>
    </source>
</evidence>
<name>A0A5C3MMV0_9AGAM</name>
<dbReference type="PANTHER" id="PTHR12558">
    <property type="entry name" value="CELL DIVISION CYCLE 16,23,27"/>
    <property type="match status" value="1"/>
</dbReference>